<keyword evidence="8" id="KW-1185">Reference proteome</keyword>
<evidence type="ECO:0000259" key="6">
    <source>
        <dbReference type="Pfam" id="PF01343"/>
    </source>
</evidence>
<keyword evidence="4" id="KW-0720">Serine protease</keyword>
<dbReference type="InterPro" id="IPR029045">
    <property type="entry name" value="ClpP/crotonase-like_dom_sf"/>
</dbReference>
<evidence type="ECO:0000256" key="4">
    <source>
        <dbReference type="ARBA" id="ARBA00022825"/>
    </source>
</evidence>
<dbReference type="InterPro" id="IPR047272">
    <property type="entry name" value="S49_SppA_C"/>
</dbReference>
<evidence type="ECO:0000313" key="7">
    <source>
        <dbReference type="EMBL" id="EGF11711.1"/>
    </source>
</evidence>
<dbReference type="EC" id="3.4.21.-" evidence="7"/>
<dbReference type="AlphaFoldDB" id="F2B9Z1"/>
<evidence type="ECO:0000256" key="2">
    <source>
        <dbReference type="ARBA" id="ARBA00022670"/>
    </source>
</evidence>
<keyword evidence="3 7" id="KW-0378">Hydrolase</keyword>
<dbReference type="STRING" id="267212.GCA_001063965_00230"/>
<evidence type="ECO:0000256" key="3">
    <source>
        <dbReference type="ARBA" id="ARBA00022801"/>
    </source>
</evidence>
<comment type="caution">
    <text evidence="7">The sequence shown here is derived from an EMBL/GenBank/DDBJ whole genome shotgun (WGS) entry which is preliminary data.</text>
</comment>
<dbReference type="HOGENOM" id="CLU_046540_1_1_4"/>
<feature type="compositionally biased region" description="Basic and acidic residues" evidence="5">
    <location>
        <begin position="1"/>
        <end position="13"/>
    </location>
</feature>
<dbReference type="PANTHER" id="PTHR42987">
    <property type="entry name" value="PEPTIDASE S49"/>
    <property type="match status" value="1"/>
</dbReference>
<feature type="compositionally biased region" description="Polar residues" evidence="5">
    <location>
        <begin position="14"/>
        <end position="29"/>
    </location>
</feature>
<feature type="domain" description="Peptidase S49" evidence="6">
    <location>
        <begin position="162"/>
        <end position="305"/>
    </location>
</feature>
<feature type="region of interest" description="Disordered" evidence="5">
    <location>
        <begin position="1"/>
        <end position="30"/>
    </location>
</feature>
<dbReference type="Proteomes" id="UP000004105">
    <property type="component" value="Unassembled WGS sequence"/>
</dbReference>
<evidence type="ECO:0000313" key="8">
    <source>
        <dbReference type="Proteomes" id="UP000004105"/>
    </source>
</evidence>
<proteinExistence type="inferred from homology"/>
<comment type="similarity">
    <text evidence="1">Belongs to the peptidase S49 family.</text>
</comment>
<dbReference type="RefSeq" id="WP_007341532.1">
    <property type="nucleotide sequence ID" value="NZ_GL878494.1"/>
</dbReference>
<reference evidence="7 8" key="1">
    <citation type="submission" date="2011-02" db="EMBL/GenBank/DDBJ databases">
        <authorList>
            <person name="Muzny D."/>
            <person name="Qin X."/>
            <person name="Deng J."/>
            <person name="Jiang H."/>
            <person name="Liu Y."/>
            <person name="Qu J."/>
            <person name="Song X.-Z."/>
            <person name="Zhang L."/>
            <person name="Thornton R."/>
            <person name="Coyle M."/>
            <person name="Francisco L."/>
            <person name="Jackson L."/>
            <person name="Javaid M."/>
            <person name="Korchina V."/>
            <person name="Kovar C."/>
            <person name="Mata R."/>
            <person name="Mathew T."/>
            <person name="Ngo R."/>
            <person name="Nguyen L."/>
            <person name="Nguyen N."/>
            <person name="Okwuonu G."/>
            <person name="Ongeri F."/>
            <person name="Pham C."/>
            <person name="Simmons D."/>
            <person name="Wilczek-Boney K."/>
            <person name="Hale W."/>
            <person name="Jakkamsetti A."/>
            <person name="Pham P."/>
            <person name="Ruth R."/>
            <person name="San Lucas F."/>
            <person name="Warren J."/>
            <person name="Zhang J."/>
            <person name="Zhao Z."/>
            <person name="Zhou C."/>
            <person name="Zhu D."/>
            <person name="Lee S."/>
            <person name="Bess C."/>
            <person name="Blankenburg K."/>
            <person name="Forbes L."/>
            <person name="Fu Q."/>
            <person name="Gubbala S."/>
            <person name="Hirani K."/>
            <person name="Jayaseelan J.C."/>
            <person name="Lara F."/>
            <person name="Munidasa M."/>
            <person name="Palculict T."/>
            <person name="Patil S."/>
            <person name="Pu L.-L."/>
            <person name="Saada N."/>
            <person name="Tang L."/>
            <person name="Weissenberger G."/>
            <person name="Zhu Y."/>
            <person name="Hemphill L."/>
            <person name="Shang Y."/>
            <person name="Youmans B."/>
            <person name="Ayvaz T."/>
            <person name="Ross M."/>
            <person name="Santibanez J."/>
            <person name="Aqrawi P."/>
            <person name="Gross S."/>
            <person name="Joshi V."/>
            <person name="Fowler G."/>
            <person name="Nazareth L."/>
            <person name="Reid J."/>
            <person name="Worley K."/>
            <person name="Petrosino J."/>
            <person name="Highlander S."/>
            <person name="Gibbs R."/>
        </authorList>
    </citation>
    <scope>NUCLEOTIDE SEQUENCE [LARGE SCALE GENOMIC DNA]</scope>
    <source>
        <strain evidence="7 8">ATCC BAA-1200</strain>
    </source>
</reference>
<dbReference type="GO" id="GO:0006508">
    <property type="term" value="P:proteolysis"/>
    <property type="evidence" value="ECO:0007669"/>
    <property type="project" value="UniProtKB-KW"/>
</dbReference>
<dbReference type="EMBL" id="AFAY01000010">
    <property type="protein sequence ID" value="EGF11711.1"/>
    <property type="molecule type" value="Genomic_DNA"/>
</dbReference>
<keyword evidence="2" id="KW-0645">Protease</keyword>
<evidence type="ECO:0000256" key="1">
    <source>
        <dbReference type="ARBA" id="ARBA00008683"/>
    </source>
</evidence>
<dbReference type="GO" id="GO:0008236">
    <property type="term" value="F:serine-type peptidase activity"/>
    <property type="evidence" value="ECO:0007669"/>
    <property type="project" value="UniProtKB-KW"/>
</dbReference>
<dbReference type="Gene3D" id="3.90.226.10">
    <property type="entry name" value="2-enoyl-CoA Hydratase, Chain A, domain 1"/>
    <property type="match status" value="1"/>
</dbReference>
<dbReference type="SUPFAM" id="SSF52096">
    <property type="entry name" value="ClpP/crotonase"/>
    <property type="match status" value="1"/>
</dbReference>
<sequence length="352" mass="38956">MSFKIQREEEQRDQTQPQQTRAQHSPQNESWERDTLYKLLLSVHKEQRAGRFWRNVWRGVGAMLFAGTLFTFHSCASGRFEADNGGGLNKILGAKNKEHTAVIKLNGVIGGGYQDQVALLRDGLEAAYADKNVKGIIIRANSPGGSPVVSNTAFNEIRRLKEQHKDIPLYLVAEDMCASGCYYIAAAADKIYADPSSLVGSIGVIGGSFDFTGIMDKLGIKRRLRTAGSNKGMGDPFSPETPEQTAIWQQMLDDIHGEFINAVKTGRGSRLKTNDPQIFSGRIYTGLEAQKNGLIDGFGNIYSVARDQIKAPDLVDYTPDEDDLARAISRRLNSEVQNQVRQSLENLDTKGW</sequence>
<dbReference type="PANTHER" id="PTHR42987:SF8">
    <property type="entry name" value="PROTEINASE"/>
    <property type="match status" value="1"/>
</dbReference>
<evidence type="ECO:0000256" key="5">
    <source>
        <dbReference type="SAM" id="MobiDB-lite"/>
    </source>
</evidence>
<dbReference type="Gene3D" id="6.20.330.10">
    <property type="match status" value="1"/>
</dbReference>
<dbReference type="OrthoDB" id="9764363at2"/>
<name>F2B9Z1_9NEIS</name>
<dbReference type="Pfam" id="PF01343">
    <property type="entry name" value="Peptidase_S49"/>
    <property type="match status" value="1"/>
</dbReference>
<gene>
    <name evidence="7" type="primary">sppA</name>
    <name evidence="7" type="ORF">HMPREF9123_0520</name>
</gene>
<dbReference type="CDD" id="cd07023">
    <property type="entry name" value="S49_Sppa_N_C"/>
    <property type="match status" value="1"/>
</dbReference>
<dbReference type="InterPro" id="IPR002142">
    <property type="entry name" value="Peptidase_S49"/>
</dbReference>
<protein>
    <submittedName>
        <fullName evidence="7">Signal peptide peptidase SppA</fullName>
        <ecNumber evidence="7">3.4.21.-</ecNumber>
    </submittedName>
</protein>
<accession>F2B9Z1</accession>
<organism evidence="7 8">
    <name type="scientific">Neisseria bacilliformis ATCC BAA-1200</name>
    <dbReference type="NCBI Taxonomy" id="888742"/>
    <lineage>
        <taxon>Bacteria</taxon>
        <taxon>Pseudomonadati</taxon>
        <taxon>Pseudomonadota</taxon>
        <taxon>Betaproteobacteria</taxon>
        <taxon>Neisseriales</taxon>
        <taxon>Neisseriaceae</taxon>
        <taxon>Neisseria</taxon>
    </lineage>
</organism>